<dbReference type="eggNOG" id="KOG1186">
    <property type="taxonomic scope" value="Eukaryota"/>
</dbReference>
<evidence type="ECO:0000259" key="10">
    <source>
        <dbReference type="Pfam" id="PF01179"/>
    </source>
</evidence>
<evidence type="ECO:0000259" key="11">
    <source>
        <dbReference type="Pfam" id="PF02727"/>
    </source>
</evidence>
<dbReference type="Pfam" id="PF02727">
    <property type="entry name" value="Cu_amine_oxidN2"/>
    <property type="match status" value="1"/>
</dbReference>
<dbReference type="PANTHER" id="PTHR10638">
    <property type="entry name" value="COPPER AMINE OXIDASE"/>
    <property type="match status" value="1"/>
</dbReference>
<comment type="cofactor">
    <cofactor evidence="8">
        <name>Cu cation</name>
        <dbReference type="ChEBI" id="CHEBI:23378"/>
    </cofactor>
    <text evidence="8">Contains 1 topaquinone per subunit.</text>
</comment>
<evidence type="ECO:0000259" key="12">
    <source>
        <dbReference type="Pfam" id="PF02728"/>
    </source>
</evidence>
<dbReference type="CTD" id="314"/>
<evidence type="ECO:0000313" key="14">
    <source>
        <dbReference type="RefSeq" id="XP_007539243.2"/>
    </source>
</evidence>
<dbReference type="GO" id="GO:0008131">
    <property type="term" value="F:primary methylamine oxidase activity"/>
    <property type="evidence" value="ECO:0007669"/>
    <property type="project" value="InterPro"/>
</dbReference>
<dbReference type="GO" id="GO:0048038">
    <property type="term" value="F:quinone binding"/>
    <property type="evidence" value="ECO:0007669"/>
    <property type="project" value="InterPro"/>
</dbReference>
<feature type="signal peptide" evidence="9">
    <location>
        <begin position="1"/>
        <end position="21"/>
    </location>
</feature>
<dbReference type="Gene3D" id="3.10.450.40">
    <property type="match status" value="2"/>
</dbReference>
<feature type="modified residue" description="2',4',5'-topaquinone" evidence="7">
    <location>
        <position position="465"/>
    </location>
</feature>
<dbReference type="Proteomes" id="UP001652624">
    <property type="component" value="Chromosome 12"/>
</dbReference>
<protein>
    <recommendedName>
        <fullName evidence="8">Amine oxidase</fullName>
        <ecNumber evidence="8">1.4.3.-</ecNumber>
    </recommendedName>
</protein>
<accession>A0A1S3ARD7</accession>
<dbReference type="PRINTS" id="PR00766">
    <property type="entry name" value="CUDAOXIDASE"/>
</dbReference>
<dbReference type="GO" id="GO:0005507">
    <property type="term" value="F:copper ion binding"/>
    <property type="evidence" value="ECO:0007669"/>
    <property type="project" value="InterPro"/>
</dbReference>
<dbReference type="InterPro" id="IPR036460">
    <property type="entry name" value="Cu_amine_oxidase_C_sf"/>
</dbReference>
<evidence type="ECO:0000256" key="9">
    <source>
        <dbReference type="SAM" id="SignalP"/>
    </source>
</evidence>
<comment type="similarity">
    <text evidence="1 8">Belongs to the copper/topaquinone oxidase family.</text>
</comment>
<dbReference type="InterPro" id="IPR015802">
    <property type="entry name" value="Cu_amine_oxidase_N3"/>
</dbReference>
<comment type="PTM">
    <text evidence="7 8">Topaquinone (TPQ) is generated by copper-dependent autoxidation of a specific tyrosyl residue.</text>
</comment>
<feature type="domain" description="Copper amine oxidase catalytic" evidence="10">
    <location>
        <begin position="310"/>
        <end position="713"/>
    </location>
</feature>
<feature type="active site" description="Proton acceptor" evidence="6">
    <location>
        <position position="380"/>
    </location>
</feature>
<dbReference type="InParanoid" id="A0A1S3ARD7"/>
<feature type="domain" description="Copper amine oxidase N3-terminal" evidence="12">
    <location>
        <begin position="165"/>
        <end position="262"/>
    </location>
</feature>
<evidence type="ECO:0000256" key="3">
    <source>
        <dbReference type="ARBA" id="ARBA00022772"/>
    </source>
</evidence>
<evidence type="ECO:0000256" key="5">
    <source>
        <dbReference type="ARBA" id="ARBA00023008"/>
    </source>
</evidence>
<name>A0A1S3ARD7_ERIEU</name>
<dbReference type="InterPro" id="IPR016182">
    <property type="entry name" value="Cu_amine_oxidase_N-reg"/>
</dbReference>
<dbReference type="InterPro" id="IPR049947">
    <property type="entry name" value="Cu_Am_Ox_Cu-bd"/>
</dbReference>
<reference evidence="14" key="1">
    <citation type="submission" date="2025-08" db="UniProtKB">
        <authorList>
            <consortium name="RefSeq"/>
        </authorList>
    </citation>
    <scope>IDENTIFICATION</scope>
</reference>
<evidence type="ECO:0000256" key="6">
    <source>
        <dbReference type="PIRSR" id="PIRSR600269-50"/>
    </source>
</evidence>
<organism evidence="13 14">
    <name type="scientific">Erinaceus europaeus</name>
    <name type="common">Western European hedgehog</name>
    <dbReference type="NCBI Taxonomy" id="9365"/>
    <lineage>
        <taxon>Eukaryota</taxon>
        <taxon>Metazoa</taxon>
        <taxon>Chordata</taxon>
        <taxon>Craniata</taxon>
        <taxon>Vertebrata</taxon>
        <taxon>Euteleostomi</taxon>
        <taxon>Mammalia</taxon>
        <taxon>Eutheria</taxon>
        <taxon>Laurasiatheria</taxon>
        <taxon>Eulipotyphla</taxon>
        <taxon>Erinaceidae</taxon>
        <taxon>Erinaceinae</taxon>
        <taxon>Erinaceus</taxon>
    </lineage>
</organism>
<keyword evidence="3 6" id="KW-0801">TPQ</keyword>
<dbReference type="Pfam" id="PF01179">
    <property type="entry name" value="Cu_amine_oxid"/>
    <property type="match status" value="1"/>
</dbReference>
<dbReference type="FunCoup" id="A0A1S3ARD7">
    <property type="interactions" value="35"/>
</dbReference>
<dbReference type="PROSITE" id="PS01164">
    <property type="entry name" value="COPPER_AMINE_OXID_1"/>
    <property type="match status" value="1"/>
</dbReference>
<dbReference type="GeneID" id="103128332"/>
<keyword evidence="2 8" id="KW-0479">Metal-binding</keyword>
<dbReference type="GO" id="GO:0005886">
    <property type="term" value="C:plasma membrane"/>
    <property type="evidence" value="ECO:0007669"/>
    <property type="project" value="TreeGrafter"/>
</dbReference>
<dbReference type="PANTHER" id="PTHR10638:SF4">
    <property type="entry name" value="RETINA-SPECIFIC COPPER AMINE OXIDASE"/>
    <property type="match status" value="1"/>
</dbReference>
<dbReference type="Pfam" id="PF02728">
    <property type="entry name" value="Cu_amine_oxidN3"/>
    <property type="match status" value="1"/>
</dbReference>
<keyword evidence="4 8" id="KW-0560">Oxidoreductase</keyword>
<dbReference type="SUPFAM" id="SSF49998">
    <property type="entry name" value="Amine oxidase catalytic domain"/>
    <property type="match status" value="1"/>
</dbReference>
<feature type="chain" id="PRO_5046726356" description="Amine oxidase" evidence="9">
    <location>
        <begin position="22"/>
        <end position="756"/>
    </location>
</feature>
<dbReference type="PROSITE" id="PS01165">
    <property type="entry name" value="COPPER_AMINE_OXID_2"/>
    <property type="match status" value="1"/>
</dbReference>
<dbReference type="OrthoDB" id="5379943at2759"/>
<feature type="active site" description="Schiff-base intermediate with substrate; via topaquinone" evidence="6">
    <location>
        <position position="465"/>
    </location>
</feature>
<evidence type="ECO:0000256" key="4">
    <source>
        <dbReference type="ARBA" id="ARBA00023002"/>
    </source>
</evidence>
<dbReference type="InterPro" id="IPR015800">
    <property type="entry name" value="Cu_amine_oxidase_N2"/>
</dbReference>
<evidence type="ECO:0000256" key="1">
    <source>
        <dbReference type="ARBA" id="ARBA00007983"/>
    </source>
</evidence>
<dbReference type="GO" id="GO:0009308">
    <property type="term" value="P:amine metabolic process"/>
    <property type="evidence" value="ECO:0007669"/>
    <property type="project" value="UniProtKB-UniRule"/>
</dbReference>
<dbReference type="SUPFAM" id="SSF54416">
    <property type="entry name" value="Amine oxidase N-terminal region"/>
    <property type="match status" value="2"/>
</dbReference>
<dbReference type="InterPro" id="IPR049948">
    <property type="entry name" value="Cu_Am_ox_TPQ-bd"/>
</dbReference>
<evidence type="ECO:0000256" key="2">
    <source>
        <dbReference type="ARBA" id="ARBA00022723"/>
    </source>
</evidence>
<dbReference type="STRING" id="9365.ENSEEUP00000009428"/>
<keyword evidence="13" id="KW-1185">Reference proteome</keyword>
<evidence type="ECO:0000256" key="8">
    <source>
        <dbReference type="RuleBase" id="RU000672"/>
    </source>
</evidence>
<dbReference type="InterPro" id="IPR000269">
    <property type="entry name" value="Cu_amine_oxidase"/>
</dbReference>
<dbReference type="InterPro" id="IPR015798">
    <property type="entry name" value="Cu_amine_oxidase_C"/>
</dbReference>
<dbReference type="RefSeq" id="XP_007539243.2">
    <property type="nucleotide sequence ID" value="XM_007539181.2"/>
</dbReference>
<sequence length="756" mass="83519">MHLKIALVFLALSVITIFALACVLLTTRTSAGQPPHCPSTPPSAQPWTHPGQSQLFADLSREELTAVMTFLTQKLGPGLVDAAQALPSDNCIFSVELQLPPKAAALAHLDGAGPPPAREALAIVLFGGQAQPNVSELVVGPLPQPSYVRDVTVERHGGPVPFHRRPVLKTEYDHMWKYLKEVELPKAPVFLASVFSYNGSTLASLLGTIGGFRTGDRANWIALYHNVSSVGIFLHPVGLELLLDHKALDPAQWTVQQVFYLGRYYSDLGQLEWEFKAGRVDAIKIPLPTVNGASSLRSRVPPGPLPPLHFSPQGSQFSVRGNLVVSSLWTFTFGLGVFSGMRIFDVRFKGERVAYEISVQECVSVYGADSPKTMVLQYLDGTYGLGLYSRGLVRGVDCPYQSTMVDVHVLVGKGTAQLHPGAICVFEEAQGLPLRRHHNRIQSDFYGGLASSALVVRSVSSVGNYDYIWDFVLYPNGALEGRVHATGYINTAFLNRGEESLLFGNRVGEHVLGAVHIHAFHFKLDLDVAGLKNWVVAEDMVFRPVAAPWSPEHQLHRPQLTRQVLAREHQTAFPLGSSLPRYLYLASNRTNAWGHQRGYRIQIHSPLGMHVPLESDLEKTFSWGRYQLAVTQRKEEESKSSSIYYQNDIWTPTMTFADFINNETLLGEDLVAWITTSFVHIPHAEDIPNTVTVGNKVGFLLRPYNFFDEDPSIFSPSSVFFEKSQDAELCSVNPVACIPHLASCVPDLPSFSYQDI</sequence>
<gene>
    <name evidence="14" type="primary">AOC2</name>
</gene>
<keyword evidence="9" id="KW-0732">Signal</keyword>
<dbReference type="PROSITE" id="PS51257">
    <property type="entry name" value="PROKAR_LIPOPROTEIN"/>
    <property type="match status" value="1"/>
</dbReference>
<evidence type="ECO:0000256" key="7">
    <source>
        <dbReference type="PIRSR" id="PIRSR600269-51"/>
    </source>
</evidence>
<dbReference type="EC" id="1.4.3.-" evidence="8"/>
<proteinExistence type="inferred from homology"/>
<dbReference type="Gene3D" id="2.70.98.20">
    <property type="entry name" value="Copper amine oxidase, catalytic domain"/>
    <property type="match status" value="1"/>
</dbReference>
<feature type="domain" description="Copper amine oxidase N2-terminal" evidence="11">
    <location>
        <begin position="62"/>
        <end position="147"/>
    </location>
</feature>
<evidence type="ECO:0000313" key="13">
    <source>
        <dbReference type="Proteomes" id="UP001652624"/>
    </source>
</evidence>
<keyword evidence="5 8" id="KW-0186">Copper</keyword>
<dbReference type="AlphaFoldDB" id="A0A1S3ARD7"/>